<dbReference type="SUPFAM" id="SSF54373">
    <property type="entry name" value="FAD-linked reductases, C-terminal domain"/>
    <property type="match status" value="1"/>
</dbReference>
<dbReference type="GO" id="GO:0004729">
    <property type="term" value="F:oxygen-dependent protoporphyrinogen oxidase activity"/>
    <property type="evidence" value="ECO:0007669"/>
    <property type="project" value="UniProtKB-UniRule"/>
</dbReference>
<dbReference type="OrthoDB" id="419752at2759"/>
<evidence type="ECO:0000256" key="15">
    <source>
        <dbReference type="SAM" id="MobiDB-lite"/>
    </source>
</evidence>
<evidence type="ECO:0000256" key="14">
    <source>
        <dbReference type="RuleBase" id="RU367069"/>
    </source>
</evidence>
<dbReference type="NCBIfam" id="TIGR00562">
    <property type="entry name" value="proto_IX_ox"/>
    <property type="match status" value="1"/>
</dbReference>
<comment type="pathway">
    <text evidence="3 14">Porphyrin-containing compound metabolism; protoporphyrin-IX biosynthesis; protoporphyrin-IX from protoporphyrinogen-IX: step 1/1.</text>
</comment>
<dbReference type="FunFam" id="1.10.3110.10:FF:000003">
    <property type="entry name" value="Protoporphyrinogen oxidase"/>
    <property type="match status" value="1"/>
</dbReference>
<evidence type="ECO:0000256" key="8">
    <source>
        <dbReference type="ARBA" id="ARBA00022946"/>
    </source>
</evidence>
<dbReference type="Gene3D" id="1.10.3110.10">
    <property type="entry name" value="protoporphyrinogen ix oxidase, domain 3"/>
    <property type="match status" value="1"/>
</dbReference>
<comment type="similarity">
    <text evidence="4 14">Belongs to the protoporphyrinogen/coproporphyrinogen oxidase family. Protoporphyrinogen oxidase subfamily.</text>
</comment>
<keyword evidence="6 14" id="KW-0285">Flavoprotein</keyword>
<evidence type="ECO:0000256" key="13">
    <source>
        <dbReference type="ARBA" id="ARBA00047554"/>
    </source>
</evidence>
<evidence type="ECO:0000256" key="7">
    <source>
        <dbReference type="ARBA" id="ARBA00022827"/>
    </source>
</evidence>
<evidence type="ECO:0000256" key="3">
    <source>
        <dbReference type="ARBA" id="ARBA00005073"/>
    </source>
</evidence>
<dbReference type="PRINTS" id="PR00419">
    <property type="entry name" value="ADXRDTASE"/>
</dbReference>
<evidence type="ECO:0000256" key="6">
    <source>
        <dbReference type="ARBA" id="ARBA00022630"/>
    </source>
</evidence>
<evidence type="ECO:0000256" key="2">
    <source>
        <dbReference type="ARBA" id="ARBA00004173"/>
    </source>
</evidence>
<dbReference type="SUPFAM" id="SSF51905">
    <property type="entry name" value="FAD/NAD(P)-binding domain"/>
    <property type="match status" value="1"/>
</dbReference>
<keyword evidence="12 14" id="KW-0627">Porphyrin biosynthesis</keyword>
<keyword evidence="11 14" id="KW-0350">Heme biosynthesis</keyword>
<dbReference type="GO" id="GO:0006782">
    <property type="term" value="P:protoporphyrinogen IX biosynthetic process"/>
    <property type="evidence" value="ECO:0007669"/>
    <property type="project" value="UniProtKB-UniRule"/>
</dbReference>
<dbReference type="Gene3D" id="3.50.50.60">
    <property type="entry name" value="FAD/NAD(P)-binding domain"/>
    <property type="match status" value="1"/>
</dbReference>
<keyword evidence="7 14" id="KW-0274">FAD</keyword>
<feature type="compositionally biased region" description="Basic and acidic residues" evidence="15">
    <location>
        <begin position="221"/>
        <end position="235"/>
    </location>
</feature>
<dbReference type="InterPro" id="IPR004572">
    <property type="entry name" value="Protoporphyrinogen_oxidase"/>
</dbReference>
<evidence type="ECO:0000259" key="16">
    <source>
        <dbReference type="Pfam" id="PF01593"/>
    </source>
</evidence>
<name>A0A2I0AQD7_9ASPA</name>
<feature type="region of interest" description="Disordered" evidence="15">
    <location>
        <begin position="217"/>
        <end position="243"/>
    </location>
</feature>
<evidence type="ECO:0000313" key="18">
    <source>
        <dbReference type="Proteomes" id="UP000236161"/>
    </source>
</evidence>
<dbReference type="InterPro" id="IPR050464">
    <property type="entry name" value="Zeta_carotene_desat/Oxidored"/>
</dbReference>
<protein>
    <recommendedName>
        <fullName evidence="5 14">Protoporphyrinogen oxidase</fullName>
        <ecNumber evidence="5 14">1.3.3.4</ecNumber>
    </recommendedName>
</protein>
<keyword evidence="9 14" id="KW-0560">Oxidoreductase</keyword>
<evidence type="ECO:0000313" key="17">
    <source>
        <dbReference type="EMBL" id="PKA57754.1"/>
    </source>
</evidence>
<dbReference type="PANTHER" id="PTHR42923">
    <property type="entry name" value="PROTOPORPHYRINOGEN OXIDASE"/>
    <property type="match status" value="1"/>
</dbReference>
<dbReference type="InterPro" id="IPR036188">
    <property type="entry name" value="FAD/NAD-bd_sf"/>
</dbReference>
<dbReference type="Pfam" id="PF01593">
    <property type="entry name" value="Amino_oxidase"/>
    <property type="match status" value="1"/>
</dbReference>
<gene>
    <name evidence="17" type="primary">PPXII</name>
    <name evidence="17" type="ORF">AXF42_Ash015131</name>
</gene>
<dbReference type="GO" id="GO:0009534">
    <property type="term" value="C:chloroplast thylakoid"/>
    <property type="evidence" value="ECO:0007669"/>
    <property type="project" value="TreeGrafter"/>
</dbReference>
<comment type="catalytic activity">
    <reaction evidence="13 14">
        <text>protoporphyrinogen IX + 3 O2 = protoporphyrin IX + 3 H2O2</text>
        <dbReference type="Rhea" id="RHEA:25576"/>
        <dbReference type="ChEBI" id="CHEBI:15379"/>
        <dbReference type="ChEBI" id="CHEBI:16240"/>
        <dbReference type="ChEBI" id="CHEBI:57306"/>
        <dbReference type="ChEBI" id="CHEBI:57307"/>
        <dbReference type="EC" id="1.3.3.4"/>
    </reaction>
</comment>
<evidence type="ECO:0000256" key="9">
    <source>
        <dbReference type="ARBA" id="ARBA00023002"/>
    </source>
</evidence>
<dbReference type="Gene3D" id="3.90.660.20">
    <property type="entry name" value="Protoporphyrinogen oxidase, mitochondrial, domain 2"/>
    <property type="match status" value="1"/>
</dbReference>
<dbReference type="GO" id="GO:0005739">
    <property type="term" value="C:mitochondrion"/>
    <property type="evidence" value="ECO:0007669"/>
    <property type="project" value="UniProtKB-SubCell"/>
</dbReference>
<dbReference type="STRING" id="1088818.A0A2I0AQD7"/>
<proteinExistence type="inferred from homology"/>
<evidence type="ECO:0000256" key="12">
    <source>
        <dbReference type="ARBA" id="ARBA00023244"/>
    </source>
</evidence>
<dbReference type="EC" id="1.3.3.4" evidence="5 14"/>
<dbReference type="PANTHER" id="PTHR42923:SF44">
    <property type="entry name" value="PROTOPORPHYRINOGEN OXIDASE 2, CHLOROPLASTIC_MITOCHONDRIAL"/>
    <property type="match status" value="1"/>
</dbReference>
<dbReference type="AlphaFoldDB" id="A0A2I0AQD7"/>
<sequence length="506" mass="55785">MDSLVEEDKKSPSHFKSVAIIGGGVSGLSAAYKLKSNGVMVTVFEAQGRAGGKIKSTSIDGFIWDEGANTMTESEHAVGKLLDELGLREKQQFPISQHKRYIVRNGLPLLLPTNLVAMIRSNFLSTRSKVKILLEPFLSKHPDKSSSMVSNIGVQESVGQFFKRHFGAEVVDYLVDPFLAGTSGADPDSLSMRYALPELWNIEKKFGSIIVGSIRSRASGRPKDKDSRKASDQKKLPRGSFSFQGGMQVLTNMLCSKLGGENLKLNSRVLSLSYGDSPLDGWSITSSAGRVSDADFIHNHSFDAVIMTAPLCNVQEMKFMKRGDFFNLDFLPKVNYLPVSVMITSFQKEHVKRPLEGFGVLVPSKEEENGLKTLGTLFSSMMFPDRAPSDQYLFTTFVGGNRNKALASAPTNEIKEAVTADLKKLLGVEGQPAFVRHVYWKNAFPLYSCDYNFVLEALEKMEKNLPGFFYAGNHRDGLSVGKCISSGLQAADRVLSYFNYLANQNS</sequence>
<evidence type="ECO:0000256" key="11">
    <source>
        <dbReference type="ARBA" id="ARBA00023133"/>
    </source>
</evidence>
<comment type="subcellular location">
    <subcellularLocation>
        <location evidence="2">Mitochondrion</location>
    </subcellularLocation>
    <subcellularLocation>
        <location evidence="14">Plastid</location>
        <location evidence="14">Chloroplast</location>
    </subcellularLocation>
</comment>
<evidence type="ECO:0000256" key="10">
    <source>
        <dbReference type="ARBA" id="ARBA00023128"/>
    </source>
</evidence>
<evidence type="ECO:0000256" key="4">
    <source>
        <dbReference type="ARBA" id="ARBA00010551"/>
    </source>
</evidence>
<dbReference type="EMBL" id="KZ451960">
    <property type="protein sequence ID" value="PKA57754.1"/>
    <property type="molecule type" value="Genomic_DNA"/>
</dbReference>
<dbReference type="Proteomes" id="UP000236161">
    <property type="component" value="Unassembled WGS sequence"/>
</dbReference>
<feature type="domain" description="Amine oxidase" evidence="16">
    <location>
        <begin position="25"/>
        <end position="495"/>
    </location>
</feature>
<organism evidence="17 18">
    <name type="scientific">Apostasia shenzhenica</name>
    <dbReference type="NCBI Taxonomy" id="1088818"/>
    <lineage>
        <taxon>Eukaryota</taxon>
        <taxon>Viridiplantae</taxon>
        <taxon>Streptophyta</taxon>
        <taxon>Embryophyta</taxon>
        <taxon>Tracheophyta</taxon>
        <taxon>Spermatophyta</taxon>
        <taxon>Magnoliopsida</taxon>
        <taxon>Liliopsida</taxon>
        <taxon>Asparagales</taxon>
        <taxon>Orchidaceae</taxon>
        <taxon>Apostasioideae</taxon>
        <taxon>Apostasia</taxon>
    </lineage>
</organism>
<keyword evidence="18" id="KW-1185">Reference proteome</keyword>
<evidence type="ECO:0000256" key="5">
    <source>
        <dbReference type="ARBA" id="ARBA00012867"/>
    </source>
</evidence>
<accession>A0A2I0AQD7</accession>
<keyword evidence="10" id="KW-0496">Mitochondrion</keyword>
<keyword evidence="8" id="KW-0809">Transit peptide</keyword>
<comment type="function">
    <text evidence="1 14">Catalyzes the 6-electron oxidation of protoporphyrinogen-IX to form protoporphyrin-IX.</text>
</comment>
<comment type="cofactor">
    <cofactor evidence="14">
        <name>FAD</name>
        <dbReference type="ChEBI" id="CHEBI:57692"/>
    </cofactor>
    <text evidence="14">Binds 1 FAD per subunit.</text>
</comment>
<dbReference type="InterPro" id="IPR002937">
    <property type="entry name" value="Amino_oxidase"/>
</dbReference>
<reference evidence="17 18" key="1">
    <citation type="journal article" date="2017" name="Nature">
        <title>The Apostasia genome and the evolution of orchids.</title>
        <authorList>
            <person name="Zhang G.Q."/>
            <person name="Liu K.W."/>
            <person name="Li Z."/>
            <person name="Lohaus R."/>
            <person name="Hsiao Y.Y."/>
            <person name="Niu S.C."/>
            <person name="Wang J.Y."/>
            <person name="Lin Y.C."/>
            <person name="Xu Q."/>
            <person name="Chen L.J."/>
            <person name="Yoshida K."/>
            <person name="Fujiwara S."/>
            <person name="Wang Z.W."/>
            <person name="Zhang Y.Q."/>
            <person name="Mitsuda N."/>
            <person name="Wang M."/>
            <person name="Liu G.H."/>
            <person name="Pecoraro L."/>
            <person name="Huang H.X."/>
            <person name="Xiao X.J."/>
            <person name="Lin M."/>
            <person name="Wu X.Y."/>
            <person name="Wu W.L."/>
            <person name="Chen Y.Y."/>
            <person name="Chang S.B."/>
            <person name="Sakamoto S."/>
            <person name="Ohme-Takagi M."/>
            <person name="Yagi M."/>
            <person name="Zeng S.J."/>
            <person name="Shen C.Y."/>
            <person name="Yeh C.M."/>
            <person name="Luo Y.B."/>
            <person name="Tsai W.C."/>
            <person name="Van de Peer Y."/>
            <person name="Liu Z.J."/>
        </authorList>
    </citation>
    <scope>NUCLEOTIDE SEQUENCE [LARGE SCALE GENOMIC DNA]</scope>
    <source>
        <strain evidence="18">cv. Shenzhen</strain>
        <tissue evidence="17">Stem</tissue>
    </source>
</reference>
<evidence type="ECO:0000256" key="1">
    <source>
        <dbReference type="ARBA" id="ARBA00002600"/>
    </source>
</evidence>
<dbReference type="UniPathway" id="UPA00251">
    <property type="reaction ID" value="UER00324"/>
</dbReference>